<feature type="region of interest" description="Disordered" evidence="1">
    <location>
        <begin position="75"/>
        <end position="128"/>
    </location>
</feature>
<organism evidence="2 3">
    <name type="scientific">Tuber magnatum</name>
    <name type="common">white Piedmont truffle</name>
    <dbReference type="NCBI Taxonomy" id="42249"/>
    <lineage>
        <taxon>Eukaryota</taxon>
        <taxon>Fungi</taxon>
        <taxon>Dikarya</taxon>
        <taxon>Ascomycota</taxon>
        <taxon>Pezizomycotina</taxon>
        <taxon>Pezizomycetes</taxon>
        <taxon>Pezizales</taxon>
        <taxon>Tuberaceae</taxon>
        <taxon>Tuber</taxon>
    </lineage>
</organism>
<proteinExistence type="predicted"/>
<dbReference type="Proteomes" id="UP000246991">
    <property type="component" value="Unassembled WGS sequence"/>
</dbReference>
<accession>A0A317SSL2</accession>
<comment type="caution">
    <text evidence="2">The sequence shown here is derived from an EMBL/GenBank/DDBJ whole genome shotgun (WGS) entry which is preliminary data.</text>
</comment>
<protein>
    <submittedName>
        <fullName evidence="2">Uncharacterized protein</fullName>
    </submittedName>
</protein>
<gene>
    <name evidence="2" type="ORF">C7212DRAFT_362633</name>
</gene>
<feature type="compositionally biased region" description="Basic residues" evidence="1">
    <location>
        <begin position="93"/>
        <end position="103"/>
    </location>
</feature>
<sequence>MTAGLRSRGGGETQAPQLSECGHDRSCLDFGADRDIKCRTCWDNREILIQRLIEPFEHALGSFGVDAVAAGDAVVPSPTASTTPAERTTGRTRSLRRRAGSKRTRSESRGSTPTPKTQEAKEKTVDVGYSLRSANRTMSDHEEEECIRVQDLSLMRSRSQDSSGPVGKSIKPTPHMTGLKGGGVKWWESRGAGTHGRWGRPIGRGNERSPSVASSTSASRAKAAAPPVKKSQQKTLFSFFTPSPAGINRVPTPPSYAGNPSIPPPTTSPTSSSQKKPAVVEAVKVDLVPKAKEKRLPEKARKQPRPGTRRSMRDVKKENINYKEDSDSDVDLGD</sequence>
<feature type="compositionally biased region" description="Basic and acidic residues" evidence="1">
    <location>
        <begin position="283"/>
        <end position="301"/>
    </location>
</feature>
<feature type="region of interest" description="Disordered" evidence="1">
    <location>
        <begin position="154"/>
        <end position="334"/>
    </location>
</feature>
<dbReference type="AlphaFoldDB" id="A0A317SSL2"/>
<dbReference type="OrthoDB" id="5358929at2759"/>
<dbReference type="EMBL" id="PYWC01000022">
    <property type="protein sequence ID" value="PWW77409.1"/>
    <property type="molecule type" value="Genomic_DNA"/>
</dbReference>
<feature type="compositionally biased region" description="Low complexity" evidence="1">
    <location>
        <begin position="208"/>
        <end position="230"/>
    </location>
</feature>
<keyword evidence="3" id="KW-1185">Reference proteome</keyword>
<evidence type="ECO:0000313" key="2">
    <source>
        <dbReference type="EMBL" id="PWW77409.1"/>
    </source>
</evidence>
<reference evidence="2 3" key="1">
    <citation type="submission" date="2018-03" db="EMBL/GenBank/DDBJ databases">
        <title>Genomes of Pezizomycetes fungi and the evolution of truffles.</title>
        <authorList>
            <person name="Murat C."/>
            <person name="Payen T."/>
            <person name="Noel B."/>
            <person name="Kuo A."/>
            <person name="Martin F.M."/>
        </authorList>
    </citation>
    <scope>NUCLEOTIDE SEQUENCE [LARGE SCALE GENOMIC DNA]</scope>
    <source>
        <strain evidence="2">091103-1</strain>
    </source>
</reference>
<feature type="compositionally biased region" description="Basic and acidic residues" evidence="1">
    <location>
        <begin position="311"/>
        <end position="325"/>
    </location>
</feature>
<evidence type="ECO:0000313" key="3">
    <source>
        <dbReference type="Proteomes" id="UP000246991"/>
    </source>
</evidence>
<feature type="region of interest" description="Disordered" evidence="1">
    <location>
        <begin position="1"/>
        <end position="24"/>
    </location>
</feature>
<evidence type="ECO:0000256" key="1">
    <source>
        <dbReference type="SAM" id="MobiDB-lite"/>
    </source>
</evidence>
<name>A0A317SSL2_9PEZI</name>